<protein>
    <submittedName>
        <fullName evidence="1">Uncharacterized protein</fullName>
    </submittedName>
</protein>
<keyword evidence="2" id="KW-1185">Reference proteome</keyword>
<dbReference type="GeneID" id="25915567"/>
<organism evidence="1 2">
    <name type="scientific">Sphaeroforma arctica JP610</name>
    <dbReference type="NCBI Taxonomy" id="667725"/>
    <lineage>
        <taxon>Eukaryota</taxon>
        <taxon>Ichthyosporea</taxon>
        <taxon>Ichthyophonida</taxon>
        <taxon>Sphaeroforma</taxon>
    </lineage>
</organism>
<gene>
    <name evidence="1" type="ORF">SARC_15063</name>
</gene>
<dbReference type="EMBL" id="KQ247149">
    <property type="protein sequence ID" value="KNC72379.1"/>
    <property type="molecule type" value="Genomic_DNA"/>
</dbReference>
<dbReference type="AlphaFoldDB" id="A0A0L0F6W8"/>
<reference evidence="1 2" key="1">
    <citation type="submission" date="2011-02" db="EMBL/GenBank/DDBJ databases">
        <title>The Genome Sequence of Sphaeroforma arctica JP610.</title>
        <authorList>
            <consortium name="The Broad Institute Genome Sequencing Platform"/>
            <person name="Russ C."/>
            <person name="Cuomo C."/>
            <person name="Young S.K."/>
            <person name="Zeng Q."/>
            <person name="Gargeya S."/>
            <person name="Alvarado L."/>
            <person name="Berlin A."/>
            <person name="Chapman S.B."/>
            <person name="Chen Z."/>
            <person name="Freedman E."/>
            <person name="Gellesch M."/>
            <person name="Goldberg J."/>
            <person name="Griggs A."/>
            <person name="Gujja S."/>
            <person name="Heilman E."/>
            <person name="Heiman D."/>
            <person name="Howarth C."/>
            <person name="Mehta T."/>
            <person name="Neiman D."/>
            <person name="Pearson M."/>
            <person name="Roberts A."/>
            <person name="Saif S."/>
            <person name="Shea T."/>
            <person name="Shenoy N."/>
            <person name="Sisk P."/>
            <person name="Stolte C."/>
            <person name="Sykes S."/>
            <person name="White J."/>
            <person name="Yandava C."/>
            <person name="Burger G."/>
            <person name="Gray M.W."/>
            <person name="Holland P.W.H."/>
            <person name="King N."/>
            <person name="Lang F.B.F."/>
            <person name="Roger A.J."/>
            <person name="Ruiz-Trillo I."/>
            <person name="Haas B."/>
            <person name="Nusbaum C."/>
            <person name="Birren B."/>
        </authorList>
    </citation>
    <scope>NUCLEOTIDE SEQUENCE [LARGE SCALE GENOMIC DNA]</scope>
    <source>
        <strain evidence="1 2">JP610</strain>
    </source>
</reference>
<dbReference type="RefSeq" id="XP_014146281.1">
    <property type="nucleotide sequence ID" value="XM_014290806.1"/>
</dbReference>
<accession>A0A0L0F6W8</accession>
<name>A0A0L0F6W8_9EUKA</name>
<sequence>QYLYRLRLLYFISINETVHATEWAECEKIEAEEFASLHKLHAAEEKKLEKETHWGFTNKITGKKEINGEVVKKADYPQVVEEHKARLAENINKETEEKKAMQAKRRVDLEAAQNAIISELIIKQSSLLKNIKSDDRY</sequence>
<evidence type="ECO:0000313" key="2">
    <source>
        <dbReference type="Proteomes" id="UP000054560"/>
    </source>
</evidence>
<evidence type="ECO:0000313" key="1">
    <source>
        <dbReference type="EMBL" id="KNC72379.1"/>
    </source>
</evidence>
<dbReference type="Proteomes" id="UP000054560">
    <property type="component" value="Unassembled WGS sequence"/>
</dbReference>
<proteinExistence type="predicted"/>
<feature type="non-terminal residue" evidence="1">
    <location>
        <position position="1"/>
    </location>
</feature>